<evidence type="ECO:0000313" key="6">
    <source>
        <dbReference type="Proteomes" id="UP000062833"/>
    </source>
</evidence>
<reference evidence="6" key="1">
    <citation type="submission" date="2015-09" db="EMBL/GenBank/DDBJ databases">
        <title>Complete genome of Arthrobacter alpinus strain R3.8.</title>
        <authorList>
            <person name="See-Too W.S."/>
            <person name="Chan K.G."/>
        </authorList>
    </citation>
    <scope>NUCLEOTIDE SEQUENCE [LARGE SCALE GENOMIC DNA]</scope>
    <source>
        <strain evidence="6">R3.8</strain>
    </source>
</reference>
<feature type="compositionally biased region" description="Basic residues" evidence="3">
    <location>
        <begin position="133"/>
        <end position="150"/>
    </location>
</feature>
<protein>
    <recommendedName>
        <fullName evidence="4">HipA-like C-terminal domain-containing protein</fullName>
    </recommendedName>
</protein>
<feature type="domain" description="HipA-like C-terminal" evidence="4">
    <location>
        <begin position="5"/>
        <end position="81"/>
    </location>
</feature>
<evidence type="ECO:0000256" key="2">
    <source>
        <dbReference type="ARBA" id="ARBA00022777"/>
    </source>
</evidence>
<sequence>MSFQNAFAMPEFESPDYATLAKPVTIISASPDQDAAELFSRAAMLAMVNNIEDHMRNHGLLQDNAEWRLSPSFDANPSRTGRSNTAPTPRDDSGSRDIRLLVEAADDSDGIEYMHNAFEGKAVPVPLRCPNGNHHHRHRRHSQRHRRRRR</sequence>
<dbReference type="Proteomes" id="UP000062833">
    <property type="component" value="Chromosome"/>
</dbReference>
<evidence type="ECO:0000313" key="5">
    <source>
        <dbReference type="EMBL" id="ALE92795.1"/>
    </source>
</evidence>
<evidence type="ECO:0000256" key="1">
    <source>
        <dbReference type="ARBA" id="ARBA00022679"/>
    </source>
</evidence>
<dbReference type="OrthoDB" id="3182374at2"/>
<dbReference type="EMBL" id="CP012677">
    <property type="protein sequence ID" value="ALE92795.1"/>
    <property type="molecule type" value="Genomic_DNA"/>
</dbReference>
<organism evidence="5 6">
    <name type="scientific">Arthrobacter alpinus</name>
    <dbReference type="NCBI Taxonomy" id="656366"/>
    <lineage>
        <taxon>Bacteria</taxon>
        <taxon>Bacillati</taxon>
        <taxon>Actinomycetota</taxon>
        <taxon>Actinomycetes</taxon>
        <taxon>Micrococcales</taxon>
        <taxon>Micrococcaceae</taxon>
        <taxon>Arthrobacter</taxon>
    </lineage>
</organism>
<feature type="region of interest" description="Disordered" evidence="3">
    <location>
        <begin position="69"/>
        <end position="99"/>
    </location>
</feature>
<keyword evidence="6" id="KW-1185">Reference proteome</keyword>
<dbReference type="GO" id="GO:0016301">
    <property type="term" value="F:kinase activity"/>
    <property type="evidence" value="ECO:0007669"/>
    <property type="project" value="UniProtKB-KW"/>
</dbReference>
<dbReference type="AlphaFoldDB" id="A0A0M3UGB4"/>
<dbReference type="Pfam" id="PF07804">
    <property type="entry name" value="HipA_C"/>
    <property type="match status" value="1"/>
</dbReference>
<evidence type="ECO:0000259" key="4">
    <source>
        <dbReference type="Pfam" id="PF07804"/>
    </source>
</evidence>
<feature type="compositionally biased region" description="Polar residues" evidence="3">
    <location>
        <begin position="73"/>
        <end position="87"/>
    </location>
</feature>
<dbReference type="InterPro" id="IPR012893">
    <property type="entry name" value="HipA-like_C"/>
</dbReference>
<accession>A0A0M3UGB4</accession>
<dbReference type="KEGG" id="aaq:AOC05_11640"/>
<feature type="region of interest" description="Disordered" evidence="3">
    <location>
        <begin position="123"/>
        <end position="150"/>
    </location>
</feature>
<name>A0A0M3UGB4_9MICC</name>
<gene>
    <name evidence="5" type="ORF">AOC05_11640</name>
</gene>
<proteinExistence type="predicted"/>
<evidence type="ECO:0000256" key="3">
    <source>
        <dbReference type="SAM" id="MobiDB-lite"/>
    </source>
</evidence>
<keyword evidence="2" id="KW-0418">Kinase</keyword>
<feature type="compositionally biased region" description="Basic and acidic residues" evidence="3">
    <location>
        <begin position="89"/>
        <end position="99"/>
    </location>
</feature>
<dbReference type="PATRIC" id="fig|656366.3.peg.2508"/>
<keyword evidence="1" id="KW-0808">Transferase</keyword>